<protein>
    <submittedName>
        <fullName evidence="2">Uncharacterized protein</fullName>
    </submittedName>
</protein>
<name>A0A846H9N4_9CYAN</name>
<evidence type="ECO:0000256" key="1">
    <source>
        <dbReference type="SAM" id="Phobius"/>
    </source>
</evidence>
<gene>
    <name evidence="2" type="ORF">PI95_012715</name>
</gene>
<reference evidence="2 3" key="1">
    <citation type="journal article" date="2015" name="Genome Announc.">
        <title>Draft Genome Sequence of Cyanobacterium Hassallia byssoidea Strain VB512170, Isolated from Monuments in India.</title>
        <authorList>
            <person name="Singh D."/>
            <person name="Chandrababunaidu M.M."/>
            <person name="Panda A."/>
            <person name="Sen D."/>
            <person name="Bhattacharyya S."/>
            <person name="Adhikary S.P."/>
            <person name="Tripathy S."/>
        </authorList>
    </citation>
    <scope>NUCLEOTIDE SEQUENCE [LARGE SCALE GENOMIC DNA]</scope>
    <source>
        <strain evidence="2 3">VB512170</strain>
    </source>
</reference>
<dbReference type="Gene3D" id="3.30.1880.10">
    <property type="entry name" value="protein ne1242 domain like"/>
    <property type="match status" value="1"/>
</dbReference>
<keyword evidence="1" id="KW-0812">Transmembrane</keyword>
<dbReference type="AlphaFoldDB" id="A0A846H9N4"/>
<sequence>MFSSFSRRQFLNLISFVGIGTVVAGSVPFLGNLFVSKAEAQEISEEVYKGRKYRIVTNQTQDPTGNIDNTFDTSKQLFLDDKQIRIIRNKKTDKYMTPVLFGEFNSPHEIARRLIDQGIKFPIGEVKLDPNVD</sequence>
<dbReference type="EMBL" id="JTCM02000023">
    <property type="protein sequence ID" value="NEU73404.1"/>
    <property type="molecule type" value="Genomic_DNA"/>
</dbReference>
<dbReference type="InterPro" id="IPR006311">
    <property type="entry name" value="TAT_signal"/>
</dbReference>
<comment type="caution">
    <text evidence="2">The sequence shown here is derived from an EMBL/GenBank/DDBJ whole genome shotgun (WGS) entry which is preliminary data.</text>
</comment>
<accession>A0A846H9N4</accession>
<keyword evidence="3" id="KW-1185">Reference proteome</keyword>
<evidence type="ECO:0000313" key="2">
    <source>
        <dbReference type="EMBL" id="NEU73404.1"/>
    </source>
</evidence>
<dbReference type="RefSeq" id="WP_039742986.1">
    <property type="nucleotide sequence ID" value="NZ_JTCM02000023.1"/>
</dbReference>
<organism evidence="2 3">
    <name type="scientific">Hassallia byssoidea VB512170</name>
    <dbReference type="NCBI Taxonomy" id="1304833"/>
    <lineage>
        <taxon>Bacteria</taxon>
        <taxon>Bacillati</taxon>
        <taxon>Cyanobacteriota</taxon>
        <taxon>Cyanophyceae</taxon>
        <taxon>Nostocales</taxon>
        <taxon>Tolypothrichaceae</taxon>
        <taxon>Hassallia</taxon>
    </lineage>
</organism>
<keyword evidence="1" id="KW-1133">Transmembrane helix</keyword>
<feature type="transmembrane region" description="Helical" evidence="1">
    <location>
        <begin position="12"/>
        <end position="35"/>
    </location>
</feature>
<dbReference type="InterPro" id="IPR023199">
    <property type="entry name" value="GriE/MELC1_sf"/>
</dbReference>
<proteinExistence type="predicted"/>
<dbReference type="Proteomes" id="UP000031549">
    <property type="component" value="Unassembled WGS sequence"/>
</dbReference>
<evidence type="ECO:0000313" key="3">
    <source>
        <dbReference type="Proteomes" id="UP000031549"/>
    </source>
</evidence>
<dbReference type="PROSITE" id="PS51318">
    <property type="entry name" value="TAT"/>
    <property type="match status" value="1"/>
</dbReference>
<keyword evidence="1" id="KW-0472">Membrane</keyword>